<reference evidence="2 3" key="1">
    <citation type="journal article" date="2018" name="Sci. Rep.">
        <title>Genomic signatures of local adaptation to the degree of environmental predictability in rotifers.</title>
        <authorList>
            <person name="Franch-Gras L."/>
            <person name="Hahn C."/>
            <person name="Garcia-Roger E.M."/>
            <person name="Carmona M.J."/>
            <person name="Serra M."/>
            <person name="Gomez A."/>
        </authorList>
    </citation>
    <scope>NUCLEOTIDE SEQUENCE [LARGE SCALE GENOMIC DNA]</scope>
    <source>
        <strain evidence="2">HYR1</strain>
    </source>
</reference>
<protein>
    <submittedName>
        <fullName evidence="2">Uncharacterized protein</fullName>
    </submittedName>
</protein>
<feature type="transmembrane region" description="Helical" evidence="1">
    <location>
        <begin position="6"/>
        <end position="22"/>
    </location>
</feature>
<keyword evidence="3" id="KW-1185">Reference proteome</keyword>
<evidence type="ECO:0000313" key="2">
    <source>
        <dbReference type="EMBL" id="RMZ92902.1"/>
    </source>
</evidence>
<dbReference type="EMBL" id="REGN01014209">
    <property type="protein sequence ID" value="RMZ92902.1"/>
    <property type="molecule type" value="Genomic_DNA"/>
</dbReference>
<keyword evidence="1" id="KW-0812">Transmembrane</keyword>
<keyword evidence="1" id="KW-1133">Transmembrane helix</keyword>
<organism evidence="2 3">
    <name type="scientific">Brachionus plicatilis</name>
    <name type="common">Marine rotifer</name>
    <name type="synonym">Brachionus muelleri</name>
    <dbReference type="NCBI Taxonomy" id="10195"/>
    <lineage>
        <taxon>Eukaryota</taxon>
        <taxon>Metazoa</taxon>
        <taxon>Spiralia</taxon>
        <taxon>Gnathifera</taxon>
        <taxon>Rotifera</taxon>
        <taxon>Eurotatoria</taxon>
        <taxon>Monogononta</taxon>
        <taxon>Pseudotrocha</taxon>
        <taxon>Ploima</taxon>
        <taxon>Brachionidae</taxon>
        <taxon>Brachionus</taxon>
    </lineage>
</organism>
<gene>
    <name evidence="2" type="ORF">BpHYR1_049607</name>
</gene>
<sequence>MVQVSYPCYYVTLLNIFLLLFGL</sequence>
<proteinExistence type="predicted"/>
<accession>A0A3M7P184</accession>
<name>A0A3M7P184_BRAPC</name>
<keyword evidence="1" id="KW-0472">Membrane</keyword>
<dbReference type="AlphaFoldDB" id="A0A3M7P184"/>
<evidence type="ECO:0000313" key="3">
    <source>
        <dbReference type="Proteomes" id="UP000276133"/>
    </source>
</evidence>
<evidence type="ECO:0000256" key="1">
    <source>
        <dbReference type="SAM" id="Phobius"/>
    </source>
</evidence>
<comment type="caution">
    <text evidence="2">The sequence shown here is derived from an EMBL/GenBank/DDBJ whole genome shotgun (WGS) entry which is preliminary data.</text>
</comment>
<dbReference type="Proteomes" id="UP000276133">
    <property type="component" value="Unassembled WGS sequence"/>
</dbReference>